<evidence type="ECO:0000313" key="2">
    <source>
        <dbReference type="EMBL" id="GEW16015.1"/>
    </source>
</evidence>
<organism evidence="2">
    <name type="scientific">Tanacetum cinerariifolium</name>
    <name type="common">Dalmatian daisy</name>
    <name type="synonym">Chrysanthemum cinerariifolium</name>
    <dbReference type="NCBI Taxonomy" id="118510"/>
    <lineage>
        <taxon>Eukaryota</taxon>
        <taxon>Viridiplantae</taxon>
        <taxon>Streptophyta</taxon>
        <taxon>Embryophyta</taxon>
        <taxon>Tracheophyta</taxon>
        <taxon>Spermatophyta</taxon>
        <taxon>Magnoliopsida</taxon>
        <taxon>eudicotyledons</taxon>
        <taxon>Gunneridae</taxon>
        <taxon>Pentapetalae</taxon>
        <taxon>asterids</taxon>
        <taxon>campanulids</taxon>
        <taxon>Asterales</taxon>
        <taxon>Asteraceae</taxon>
        <taxon>Asteroideae</taxon>
        <taxon>Anthemideae</taxon>
        <taxon>Anthemidinae</taxon>
        <taxon>Tanacetum</taxon>
    </lineage>
</organism>
<evidence type="ECO:0000256" key="1">
    <source>
        <dbReference type="SAM" id="Coils"/>
    </source>
</evidence>
<keyword evidence="1" id="KW-0175">Coiled coil</keyword>
<proteinExistence type="predicted"/>
<reference evidence="2" key="1">
    <citation type="journal article" date="2019" name="Sci. Rep.">
        <title>Draft genome of Tanacetum cinerariifolium, the natural source of mosquito coil.</title>
        <authorList>
            <person name="Yamashiro T."/>
            <person name="Shiraishi A."/>
            <person name="Satake H."/>
            <person name="Nakayama K."/>
        </authorList>
    </citation>
    <scope>NUCLEOTIDE SEQUENCE</scope>
</reference>
<sequence>MGRDTIQFETVVSTISQEYLLEFTSEYGISDDLHPKLPGREERIVDFLEGKVEDQGPGIVAPKVPPLENIVTMRVALEAGLVEERAVMGPHAIKECRERGNDESTIGGKSLAAVEIGMRDKPVDVSDPNPLSFADPQSIRTENGVAVAGDLKLEHNSFTFMVGSPESIYQSEWGVTNGFRLDALDSATRKSIAKVARRDKRIQARENEINNLEAMLEATTDMKKTAEAKSIKLGKELERFSDLQVSNDRLSLWVIGHGLCLVVMKCDESTELRHMFVDVVSAGIAKGMSEGLKFRVEHRRANLDLEPIEVYDPEANAKYVATLHGLRDLKYPMAGQVKILKDAPIAVILASLHLESDTLDDALQWIRELRPSSYQLKIHVYLECLMYSVGVFSYAPDILGTCQLRSQSPRPLGLQPVYAAGML</sequence>
<feature type="coiled-coil region" evidence="1">
    <location>
        <begin position="195"/>
        <end position="229"/>
    </location>
</feature>
<dbReference type="EMBL" id="BKCJ010047349">
    <property type="protein sequence ID" value="GEW16015.1"/>
    <property type="molecule type" value="Genomic_DNA"/>
</dbReference>
<evidence type="ECO:0008006" key="3">
    <source>
        <dbReference type="Google" id="ProtNLM"/>
    </source>
</evidence>
<protein>
    <recommendedName>
        <fullName evidence="3">Transposase (Putative), gypsy type</fullName>
    </recommendedName>
</protein>
<name>A0A699GS03_TANCI</name>
<gene>
    <name evidence="2" type="ORF">Tci_187991</name>
</gene>
<dbReference type="AlphaFoldDB" id="A0A699GS03"/>
<accession>A0A699GS03</accession>
<comment type="caution">
    <text evidence="2">The sequence shown here is derived from an EMBL/GenBank/DDBJ whole genome shotgun (WGS) entry which is preliminary data.</text>
</comment>